<evidence type="ECO:0000256" key="3">
    <source>
        <dbReference type="ARBA" id="ARBA00013746"/>
    </source>
</evidence>
<organism evidence="7">
    <name type="scientific">Oppiella nova</name>
    <dbReference type="NCBI Taxonomy" id="334625"/>
    <lineage>
        <taxon>Eukaryota</taxon>
        <taxon>Metazoa</taxon>
        <taxon>Ecdysozoa</taxon>
        <taxon>Arthropoda</taxon>
        <taxon>Chelicerata</taxon>
        <taxon>Arachnida</taxon>
        <taxon>Acari</taxon>
        <taxon>Acariformes</taxon>
        <taxon>Sarcoptiformes</taxon>
        <taxon>Oribatida</taxon>
        <taxon>Brachypylina</taxon>
        <taxon>Oppioidea</taxon>
        <taxon>Oppiidae</taxon>
        <taxon>Oppiella</taxon>
    </lineage>
</organism>
<accession>A0A7R9QU17</accession>
<dbReference type="EMBL" id="OC927370">
    <property type="protein sequence ID" value="CAD7657189.1"/>
    <property type="molecule type" value="Genomic_DNA"/>
</dbReference>
<dbReference type="EMBL" id="CAJPVJ010012545">
    <property type="protein sequence ID" value="CAG2174375.1"/>
    <property type="molecule type" value="Genomic_DNA"/>
</dbReference>
<evidence type="ECO:0000313" key="8">
    <source>
        <dbReference type="Proteomes" id="UP000728032"/>
    </source>
</evidence>
<dbReference type="PANTHER" id="PTHR15651:SF7">
    <property type="entry name" value="ARMADILLO REPEAT-CONTAINING PROTEIN 8"/>
    <property type="match status" value="1"/>
</dbReference>
<dbReference type="GO" id="GO:0034657">
    <property type="term" value="C:GID complex"/>
    <property type="evidence" value="ECO:0007669"/>
    <property type="project" value="TreeGrafter"/>
</dbReference>
<dbReference type="PANTHER" id="PTHR15651">
    <property type="entry name" value="ARMADILLO REPEAT-CONTAINING PROTEIN 8"/>
    <property type="match status" value="1"/>
</dbReference>
<keyword evidence="6" id="KW-0539">Nucleus</keyword>
<keyword evidence="4" id="KW-0963">Cytoplasm</keyword>
<dbReference type="GO" id="GO:0005737">
    <property type="term" value="C:cytoplasm"/>
    <property type="evidence" value="ECO:0007669"/>
    <property type="project" value="UniProtKB-SubCell"/>
</dbReference>
<evidence type="ECO:0000313" key="7">
    <source>
        <dbReference type="EMBL" id="CAD7657189.1"/>
    </source>
</evidence>
<comment type="subcellular location">
    <subcellularLocation>
        <location evidence="2">Cytoplasm</location>
    </subcellularLocation>
    <subcellularLocation>
        <location evidence="1">Nucleus</location>
    </subcellularLocation>
</comment>
<dbReference type="GO" id="GO:0005634">
    <property type="term" value="C:nucleus"/>
    <property type="evidence" value="ECO:0007669"/>
    <property type="project" value="UniProtKB-SubCell"/>
</dbReference>
<dbReference type="InterPro" id="IPR038739">
    <property type="entry name" value="ARMC8/Vid28"/>
</dbReference>
<evidence type="ECO:0000256" key="2">
    <source>
        <dbReference type="ARBA" id="ARBA00004496"/>
    </source>
</evidence>
<evidence type="ECO:0000256" key="4">
    <source>
        <dbReference type="ARBA" id="ARBA00022490"/>
    </source>
</evidence>
<keyword evidence="5" id="KW-0677">Repeat</keyword>
<dbReference type="SUPFAM" id="SSF48371">
    <property type="entry name" value="ARM repeat"/>
    <property type="match status" value="1"/>
</dbReference>
<dbReference type="GO" id="GO:0043161">
    <property type="term" value="P:proteasome-mediated ubiquitin-dependent protein catabolic process"/>
    <property type="evidence" value="ECO:0007669"/>
    <property type="project" value="TreeGrafter"/>
</dbReference>
<dbReference type="OrthoDB" id="5559898at2759"/>
<dbReference type="Proteomes" id="UP000728032">
    <property type="component" value="Unassembled WGS sequence"/>
</dbReference>
<evidence type="ECO:0000256" key="6">
    <source>
        <dbReference type="ARBA" id="ARBA00023242"/>
    </source>
</evidence>
<dbReference type="InterPro" id="IPR016024">
    <property type="entry name" value="ARM-type_fold"/>
</dbReference>
<gene>
    <name evidence="7" type="ORF">ONB1V03_LOCUS13820</name>
</gene>
<dbReference type="FunFam" id="1.25.10.10:FF:000061">
    <property type="entry name" value="armadillo repeat-containing protein 8 isoform X1"/>
    <property type="match status" value="1"/>
</dbReference>
<dbReference type="FunFam" id="1.25.10.10:FF:000070">
    <property type="entry name" value="armadillo repeat-containing protein 8 isoform X1"/>
    <property type="match status" value="1"/>
</dbReference>
<proteinExistence type="predicted"/>
<evidence type="ECO:0000256" key="1">
    <source>
        <dbReference type="ARBA" id="ARBA00004123"/>
    </source>
</evidence>
<dbReference type="Gene3D" id="1.25.10.10">
    <property type="entry name" value="Leucine-rich Repeat Variant"/>
    <property type="match status" value="2"/>
</dbReference>
<keyword evidence="8" id="KW-1185">Reference proteome</keyword>
<dbReference type="InterPro" id="IPR011989">
    <property type="entry name" value="ARM-like"/>
</dbReference>
<dbReference type="InterPro" id="IPR000225">
    <property type="entry name" value="Armadillo"/>
</dbReference>
<reference evidence="7" key="1">
    <citation type="submission" date="2020-11" db="EMBL/GenBank/DDBJ databases">
        <authorList>
            <person name="Tran Van P."/>
        </authorList>
    </citation>
    <scope>NUCLEOTIDE SEQUENCE</scope>
</reference>
<evidence type="ECO:0000256" key="5">
    <source>
        <dbReference type="ARBA" id="ARBA00022737"/>
    </source>
</evidence>
<name>A0A7R9QU17_9ACAR</name>
<dbReference type="AlphaFoldDB" id="A0A7R9QU17"/>
<dbReference type="SMART" id="SM00185">
    <property type="entry name" value="ARM"/>
    <property type="match status" value="8"/>
</dbReference>
<sequence>MTEIFNPLMEIDSNGDNYEDLLSDDPNKCLQTVIYIKNLVIGSNRLKGAIIESPVVPRLIQLIQIYRNSNQQLAREAVLTISSLAKGTDEHLKALVDSGVVAALLENTKAADTAFVESCLRALRTLFKSSEAPINLIFERNEMPDDSLHSIIPHLLSLAANHQSFVNKECIANIMASCCQTTEQQNILSNYGSIGIIGNLLVNNVLRVQMAALNWLSQICYQNETVSAFAVNEYCDGRVIPDLLVSMMSQQKTNEMQLIAAKCMTYIYRSGALTSDDKRIVYKTLPTLVRMCKKDKEPSVRAMGADILAFLTEIDTNLQQTASICDHLIPTLAELLKYQSNCISLLGYTDSFNNQPITAATVKKLEQEVITTQDIKQAAFKAFASLGANDEDIRKKIIETDYLMDHIVSGLSDPNIKTRLSALRCLHSLSRSIQQLRTTFQDHAVWVPLRNLLHNASDEILSVASSTLCNLLLEFSPSKQHFLDRGAVDLLCELTRRDEAALRLNGVWALMNMAFQADQNVKSQILNSLGTDQIFRLLSDPDVNTLMKTLGLLRNLLSNKPHIDHIMNLHGKQVMQAVILILEGDHTSEVKEQALCILANIADGDSAKEFIMSNEDVLKKLTSYMMHSNVKLQIAATFCISNLIWSEEDGAGHRQDRLKEMGVQKLLQQLLTTNDTTLFDRVKTALQQFNN</sequence>
<protein>
    <recommendedName>
        <fullName evidence="3">Armadillo repeat-containing protein 8</fullName>
    </recommendedName>
</protein>